<dbReference type="EMBL" id="KZ819189">
    <property type="protein sequence ID" value="PWZ02160.1"/>
    <property type="molecule type" value="Genomic_DNA"/>
</dbReference>
<protein>
    <recommendedName>
        <fullName evidence="5">Hyaluronan-mediated motility receptor C-terminal domain-containing protein</fullName>
    </recommendedName>
</protein>
<dbReference type="PANTHER" id="PTHR45615">
    <property type="entry name" value="MYOSIN HEAVY CHAIN, NON-MUSCLE"/>
    <property type="match status" value="1"/>
</dbReference>
<dbReference type="GO" id="GO:0000146">
    <property type="term" value="F:microfilament motor activity"/>
    <property type="evidence" value="ECO:0007669"/>
    <property type="project" value="TreeGrafter"/>
</dbReference>
<feature type="compositionally biased region" description="Polar residues" evidence="2">
    <location>
        <begin position="22"/>
        <end position="31"/>
    </location>
</feature>
<feature type="region of interest" description="Disordered" evidence="2">
    <location>
        <begin position="1"/>
        <end position="112"/>
    </location>
</feature>
<evidence type="ECO:0000313" key="3">
    <source>
        <dbReference type="EMBL" id="PWZ02160.1"/>
    </source>
</evidence>
<dbReference type="AlphaFoldDB" id="A0A317XW70"/>
<evidence type="ECO:0000313" key="4">
    <source>
        <dbReference type="Proteomes" id="UP000246740"/>
    </source>
</evidence>
<feature type="coiled-coil region" evidence="1">
    <location>
        <begin position="635"/>
        <end position="676"/>
    </location>
</feature>
<evidence type="ECO:0000256" key="1">
    <source>
        <dbReference type="SAM" id="Coils"/>
    </source>
</evidence>
<reference evidence="3 4" key="1">
    <citation type="journal article" date="2018" name="Mol. Biol. Evol.">
        <title>Broad Genomic Sampling Reveals a Smut Pathogenic Ancestry of the Fungal Clade Ustilaginomycotina.</title>
        <authorList>
            <person name="Kijpornyongpan T."/>
            <person name="Mondo S.J."/>
            <person name="Barry K."/>
            <person name="Sandor L."/>
            <person name="Lee J."/>
            <person name="Lipzen A."/>
            <person name="Pangilinan J."/>
            <person name="LaButti K."/>
            <person name="Hainaut M."/>
            <person name="Henrissat B."/>
            <person name="Grigoriev I.V."/>
            <person name="Spatafora J.W."/>
            <person name="Aime M.C."/>
        </authorList>
    </citation>
    <scope>NUCLEOTIDE SEQUENCE [LARGE SCALE GENOMIC DNA]</scope>
    <source>
        <strain evidence="3 4">MCA 3645</strain>
    </source>
</reference>
<feature type="region of interest" description="Disordered" evidence="2">
    <location>
        <begin position="705"/>
        <end position="836"/>
    </location>
</feature>
<feature type="compositionally biased region" description="Acidic residues" evidence="2">
    <location>
        <begin position="820"/>
        <end position="832"/>
    </location>
</feature>
<dbReference type="OrthoDB" id="419631at2759"/>
<feature type="compositionally biased region" description="Polar residues" evidence="2">
    <location>
        <begin position="40"/>
        <end position="56"/>
    </location>
</feature>
<dbReference type="InParanoid" id="A0A317XW70"/>
<feature type="compositionally biased region" description="Basic and acidic residues" evidence="2">
    <location>
        <begin position="133"/>
        <end position="149"/>
    </location>
</feature>
<feature type="compositionally biased region" description="Polar residues" evidence="2">
    <location>
        <begin position="1050"/>
        <end position="1062"/>
    </location>
</feature>
<dbReference type="GO" id="GO:0005737">
    <property type="term" value="C:cytoplasm"/>
    <property type="evidence" value="ECO:0007669"/>
    <property type="project" value="TreeGrafter"/>
</dbReference>
<feature type="region of interest" description="Disordered" evidence="2">
    <location>
        <begin position="165"/>
        <end position="193"/>
    </location>
</feature>
<feature type="region of interest" description="Disordered" evidence="2">
    <location>
        <begin position="1050"/>
        <end position="1106"/>
    </location>
</feature>
<dbReference type="GO" id="GO:0032982">
    <property type="term" value="C:myosin filament"/>
    <property type="evidence" value="ECO:0007669"/>
    <property type="project" value="TreeGrafter"/>
</dbReference>
<accession>A0A317XW70</accession>
<name>A0A317XW70_9BASI</name>
<dbReference type="STRING" id="1882483.A0A317XW70"/>
<feature type="coiled-coil region" evidence="1">
    <location>
        <begin position="525"/>
        <end position="552"/>
    </location>
</feature>
<proteinExistence type="predicted"/>
<dbReference type="GO" id="GO:0016460">
    <property type="term" value="C:myosin II complex"/>
    <property type="evidence" value="ECO:0007669"/>
    <property type="project" value="TreeGrafter"/>
</dbReference>
<sequence length="1106" mass="122521">MFSKAPRFQPAPVSETPGPNAYNPTEPQANWKQGVFPNRPATSSRKPLTESENTISVRRPLAPSAKSNLGAGGTTAVTSASAKSQAKLEDRLGKAENRIQDLQREKTQAQNELGDLQTELRLAAQREAKLKQSLEKWERSHSSLKEKSSKLGGLQARLDELTRVHEESKARRQREVEELSERLRTEERHRRSDLAEARKLYEAEKAKADLNERRHGEALAQLADLQKQESGSQDQIREKELLLQKLQEEEESIKVALIDAQMYACRVETQLKAQVEQLQGELDARRARLETESKNQTHQVHAARMEMLEEVEELNTQLVELETQHRHNLGVITGAFSAMRSEAALQLEEQRVAGLGSAQERRSLEALARAQLQEISALTEARQLAQEERDTALGLIDAMQYDLETIVDELRTERAFACDCLEDGNSITSANGERCSGRTEYSIDENVLSWELGQLKSELEQARQRADVLEEELEGLHVRLLAAARDSKETAAALITANAQISTLEATVSSKQRELDLAVAQLAGMSELRVKLQKASDEMANAKKEAKAQSEAARSMSTSLQNARVAEQALREECDGMAAMLDSASRFEALYHELAQQTRHLVERNALAEEEKATLSALNSELLGHTNPNQKIQYMDRVRRELDEVKEDNIHLRVQLEQLVADNEQLTRELRIYKAVDVPLHERPRAMVTRVVRANDHQALLRSVSSTLESTQQQQQQQQQPVAQHQQPPHTTQQCQVHSQKEVDQVAGSRMPVRTVSAPRIPDAAQAKTQVATASRPPPLKKRRSYGRISVHVPEEEAESAESHAEVVSKGVQQYPNLETEQDDADSEEDGDITSRPTVIRNKPRATLVNSGALRATSNPIKPVAELAVEDRGAKTARTMSKPASRPSLGVSSLGVKARRVSELVRASSPPLPMISDASVETPNLLSGALPSPSPNLADWTMDAPTVPIPRMPHGGYGVVHSTPLPISNVEMSRPRPRKSRYSGALRIQVPALPASATPGLLPGTKPRASLVIREENGNESTVYEDDHDQSWRLGWQDDLPEFTIDGVASNQPVRTRTNLGQTGPKAAPTRPAAHTNKKLKPKSSGKPSTKALKPKPGPMARTIFR</sequence>
<feature type="compositionally biased region" description="Basic and acidic residues" evidence="2">
    <location>
        <begin position="86"/>
        <end position="107"/>
    </location>
</feature>
<dbReference type="PANTHER" id="PTHR45615:SF40">
    <property type="entry name" value="MYOSIN HEAVY CHAIN, NON-MUSCLE"/>
    <property type="match status" value="1"/>
</dbReference>
<dbReference type="GO" id="GO:0051015">
    <property type="term" value="F:actin filament binding"/>
    <property type="evidence" value="ECO:0007669"/>
    <property type="project" value="TreeGrafter"/>
</dbReference>
<evidence type="ECO:0000256" key="2">
    <source>
        <dbReference type="SAM" id="MobiDB-lite"/>
    </source>
</evidence>
<gene>
    <name evidence="3" type="ORF">BCV70DRAFT_198443</name>
</gene>
<feature type="coiled-coil region" evidence="1">
    <location>
        <begin position="452"/>
        <end position="479"/>
    </location>
</feature>
<feature type="region of interest" description="Disordered" evidence="2">
    <location>
        <begin position="133"/>
        <end position="152"/>
    </location>
</feature>
<organism evidence="3 4">
    <name type="scientific">Testicularia cyperi</name>
    <dbReference type="NCBI Taxonomy" id="1882483"/>
    <lineage>
        <taxon>Eukaryota</taxon>
        <taxon>Fungi</taxon>
        <taxon>Dikarya</taxon>
        <taxon>Basidiomycota</taxon>
        <taxon>Ustilaginomycotina</taxon>
        <taxon>Ustilaginomycetes</taxon>
        <taxon>Ustilaginales</taxon>
        <taxon>Anthracoideaceae</taxon>
        <taxon>Testicularia</taxon>
    </lineage>
</organism>
<feature type="compositionally biased region" description="Low complexity" evidence="2">
    <location>
        <begin position="74"/>
        <end position="85"/>
    </location>
</feature>
<keyword evidence="4" id="KW-1185">Reference proteome</keyword>
<dbReference type="Proteomes" id="UP000246740">
    <property type="component" value="Unassembled WGS sequence"/>
</dbReference>
<keyword evidence="1" id="KW-0175">Coiled coil</keyword>
<feature type="compositionally biased region" description="Low complexity" evidence="2">
    <location>
        <begin position="711"/>
        <end position="738"/>
    </location>
</feature>
<evidence type="ECO:0008006" key="5">
    <source>
        <dbReference type="Google" id="ProtNLM"/>
    </source>
</evidence>